<keyword evidence="3" id="KW-1185">Reference proteome</keyword>
<feature type="compositionally biased region" description="Low complexity" evidence="1">
    <location>
        <begin position="162"/>
        <end position="173"/>
    </location>
</feature>
<feature type="compositionally biased region" description="Basic and acidic residues" evidence="1">
    <location>
        <begin position="200"/>
        <end position="212"/>
    </location>
</feature>
<accession>A0A5B7G6G7</accession>
<feature type="compositionally biased region" description="Polar residues" evidence="1">
    <location>
        <begin position="139"/>
        <end position="148"/>
    </location>
</feature>
<feature type="compositionally biased region" description="Low complexity" evidence="1">
    <location>
        <begin position="230"/>
        <end position="239"/>
    </location>
</feature>
<evidence type="ECO:0000313" key="2">
    <source>
        <dbReference type="EMBL" id="MPC55531.1"/>
    </source>
</evidence>
<comment type="caution">
    <text evidence="2">The sequence shown here is derived from an EMBL/GenBank/DDBJ whole genome shotgun (WGS) entry which is preliminary data.</text>
</comment>
<dbReference type="Proteomes" id="UP000324222">
    <property type="component" value="Unassembled WGS sequence"/>
</dbReference>
<evidence type="ECO:0000313" key="3">
    <source>
        <dbReference type="Proteomes" id="UP000324222"/>
    </source>
</evidence>
<reference evidence="2 3" key="1">
    <citation type="submission" date="2019-05" db="EMBL/GenBank/DDBJ databases">
        <title>Another draft genome of Portunus trituberculatus and its Hox gene families provides insights of decapod evolution.</title>
        <authorList>
            <person name="Jeong J.-H."/>
            <person name="Song I."/>
            <person name="Kim S."/>
            <person name="Choi T."/>
            <person name="Kim D."/>
            <person name="Ryu S."/>
            <person name="Kim W."/>
        </authorList>
    </citation>
    <scope>NUCLEOTIDE SEQUENCE [LARGE SCALE GENOMIC DNA]</scope>
    <source>
        <tissue evidence="2">Muscle</tissue>
    </source>
</reference>
<gene>
    <name evidence="2" type="ORF">E2C01_049471</name>
</gene>
<proteinExistence type="predicted"/>
<name>A0A5B7G6G7_PORTR</name>
<protein>
    <submittedName>
        <fullName evidence="2">Uncharacterized protein</fullName>
    </submittedName>
</protein>
<dbReference type="AlphaFoldDB" id="A0A5B7G6G7"/>
<sequence>MLSSQTLRCWVRLPAAFVEATRVEICFRPSRTGCGLWRPKTIPIFFLPLKRKELKQVSGTEFLVCCSQGYFSVDKKLSLALGSCVIKLKKAKATLIKVPADVEDVADALTAGDGFPLHISFTPGPVISRMQDCDTLETTKTAQASDNHCSGEGGSEEDGDSHSGVSSSSSLLVEWRRGAEKEDENRNSHSGESTLSSLGDPDHYMTKDDERNPCATDSGGESGYEAQDDSFSPASPSPFTEYLQHRKSCPDTRVMWRSQ</sequence>
<dbReference type="EMBL" id="VSRR010013259">
    <property type="protein sequence ID" value="MPC55531.1"/>
    <property type="molecule type" value="Genomic_DNA"/>
</dbReference>
<evidence type="ECO:0000256" key="1">
    <source>
        <dbReference type="SAM" id="MobiDB-lite"/>
    </source>
</evidence>
<feature type="region of interest" description="Disordered" evidence="1">
    <location>
        <begin position="139"/>
        <end position="259"/>
    </location>
</feature>
<organism evidence="2 3">
    <name type="scientific">Portunus trituberculatus</name>
    <name type="common">Swimming crab</name>
    <name type="synonym">Neptunus trituberculatus</name>
    <dbReference type="NCBI Taxonomy" id="210409"/>
    <lineage>
        <taxon>Eukaryota</taxon>
        <taxon>Metazoa</taxon>
        <taxon>Ecdysozoa</taxon>
        <taxon>Arthropoda</taxon>
        <taxon>Crustacea</taxon>
        <taxon>Multicrustacea</taxon>
        <taxon>Malacostraca</taxon>
        <taxon>Eumalacostraca</taxon>
        <taxon>Eucarida</taxon>
        <taxon>Decapoda</taxon>
        <taxon>Pleocyemata</taxon>
        <taxon>Brachyura</taxon>
        <taxon>Eubrachyura</taxon>
        <taxon>Portunoidea</taxon>
        <taxon>Portunidae</taxon>
        <taxon>Portuninae</taxon>
        <taxon>Portunus</taxon>
    </lineage>
</organism>
<feature type="compositionally biased region" description="Basic and acidic residues" evidence="1">
    <location>
        <begin position="174"/>
        <end position="189"/>
    </location>
</feature>